<evidence type="ECO:0000259" key="2">
    <source>
        <dbReference type="Pfam" id="PF13229"/>
    </source>
</evidence>
<dbReference type="SMART" id="SM00710">
    <property type="entry name" value="PbH1"/>
    <property type="match status" value="7"/>
</dbReference>
<dbReference type="InterPro" id="IPR006626">
    <property type="entry name" value="PbH1"/>
</dbReference>
<accession>A0A8J3QW62</accession>
<dbReference type="Proteomes" id="UP000642748">
    <property type="component" value="Unassembled WGS sequence"/>
</dbReference>
<reference evidence="3" key="1">
    <citation type="submission" date="2021-01" db="EMBL/GenBank/DDBJ databases">
        <title>Whole genome shotgun sequence of Rugosimonospora africana NBRC 104875.</title>
        <authorList>
            <person name="Komaki H."/>
            <person name="Tamura T."/>
        </authorList>
    </citation>
    <scope>NUCLEOTIDE SEQUENCE</scope>
    <source>
        <strain evidence="3">NBRC 104875</strain>
    </source>
</reference>
<feature type="signal peptide" evidence="1">
    <location>
        <begin position="1"/>
        <end position="29"/>
    </location>
</feature>
<dbReference type="InterPro" id="IPR011050">
    <property type="entry name" value="Pectin_lyase_fold/virulence"/>
</dbReference>
<keyword evidence="4" id="KW-1185">Reference proteome</keyword>
<evidence type="ECO:0000256" key="1">
    <source>
        <dbReference type="SAM" id="SignalP"/>
    </source>
</evidence>
<organism evidence="3 4">
    <name type="scientific">Rugosimonospora africana</name>
    <dbReference type="NCBI Taxonomy" id="556532"/>
    <lineage>
        <taxon>Bacteria</taxon>
        <taxon>Bacillati</taxon>
        <taxon>Actinomycetota</taxon>
        <taxon>Actinomycetes</taxon>
        <taxon>Micromonosporales</taxon>
        <taxon>Micromonosporaceae</taxon>
        <taxon>Rugosimonospora</taxon>
    </lineage>
</organism>
<dbReference type="InterPro" id="IPR039448">
    <property type="entry name" value="Beta_helix"/>
</dbReference>
<keyword evidence="1" id="KW-0732">Signal</keyword>
<feature type="chain" id="PRO_5035243407" description="Right handed beta helix domain-containing protein" evidence="1">
    <location>
        <begin position="30"/>
        <end position="394"/>
    </location>
</feature>
<sequence>MTKVRVSAIAAAGGIVLASPLLGVGAAQANPQAHTVYVSTHGASTAAGNSCTSAAYHSINAAITAVAANGTVVVCGGTYREDVSVTKTVTLRGRSSATIDATNQTNGVTVTAGHATVSGFTVENAIGEGILVNGANNVTIQGNVVKHNDLGGSPVNPVPNSYPFCAPTQGVPGDCGEGIHLMGSSNSTISGNTSTDNSGGILISDETGPAGHNRVIGNVVTDNLYACGVTVVGHNPAAAPNGVPAPTVAGVFDTQVIGNRISGNGVDGAGAGVVIATGVPGGASYDNVVEGNAINGNGMSGVTVHSHAPGQDLNGNVILANQIGTNNLGGDPDFSPADTQTTGVLVATVSPLSIRVEANAISNDQIGIWTTGPVTATGAHANAFLKVGVPVSAH</sequence>
<dbReference type="Pfam" id="PF13229">
    <property type="entry name" value="Beta_helix"/>
    <property type="match status" value="1"/>
</dbReference>
<evidence type="ECO:0000313" key="4">
    <source>
        <dbReference type="Proteomes" id="UP000642748"/>
    </source>
</evidence>
<comment type="caution">
    <text evidence="3">The sequence shown here is derived from an EMBL/GenBank/DDBJ whole genome shotgun (WGS) entry which is preliminary data.</text>
</comment>
<dbReference type="RefSeq" id="WP_203921500.1">
    <property type="nucleotide sequence ID" value="NZ_BONZ01000061.1"/>
</dbReference>
<dbReference type="InterPro" id="IPR022441">
    <property type="entry name" value="Para_beta_helix_rpt-2"/>
</dbReference>
<dbReference type="AlphaFoldDB" id="A0A8J3QW62"/>
<dbReference type="InterPro" id="IPR012334">
    <property type="entry name" value="Pectin_lyas_fold"/>
</dbReference>
<protein>
    <recommendedName>
        <fullName evidence="2">Right handed beta helix domain-containing protein</fullName>
    </recommendedName>
</protein>
<dbReference type="NCBIfam" id="TIGR03804">
    <property type="entry name" value="para_beta_helix"/>
    <property type="match status" value="1"/>
</dbReference>
<dbReference type="SUPFAM" id="SSF51126">
    <property type="entry name" value="Pectin lyase-like"/>
    <property type="match status" value="1"/>
</dbReference>
<proteinExistence type="predicted"/>
<name>A0A8J3QW62_9ACTN</name>
<evidence type="ECO:0000313" key="3">
    <source>
        <dbReference type="EMBL" id="GIH17973.1"/>
    </source>
</evidence>
<dbReference type="Gene3D" id="2.160.20.10">
    <property type="entry name" value="Single-stranded right-handed beta-helix, Pectin lyase-like"/>
    <property type="match status" value="1"/>
</dbReference>
<gene>
    <name evidence="3" type="ORF">Raf01_61450</name>
</gene>
<feature type="domain" description="Right handed beta helix" evidence="2">
    <location>
        <begin position="103"/>
        <end position="232"/>
    </location>
</feature>
<dbReference type="EMBL" id="BONZ01000061">
    <property type="protein sequence ID" value="GIH17973.1"/>
    <property type="molecule type" value="Genomic_DNA"/>
</dbReference>